<evidence type="ECO:0000256" key="5">
    <source>
        <dbReference type="ARBA" id="ARBA00020555"/>
    </source>
</evidence>
<organism evidence="8 9">
    <name type="scientific">Polaribacter vadi</name>
    <dbReference type="NCBI Taxonomy" id="1774273"/>
    <lineage>
        <taxon>Bacteria</taxon>
        <taxon>Pseudomonadati</taxon>
        <taxon>Bacteroidota</taxon>
        <taxon>Flavobacteriia</taxon>
        <taxon>Flavobacteriales</taxon>
        <taxon>Flavobacteriaceae</taxon>
    </lineage>
</organism>
<dbReference type="PANTHER" id="PTHR30068">
    <property type="entry name" value="URONATE ISOMERASE"/>
    <property type="match status" value="1"/>
</dbReference>
<evidence type="ECO:0000256" key="4">
    <source>
        <dbReference type="ARBA" id="ARBA00012546"/>
    </source>
</evidence>
<evidence type="ECO:0000256" key="2">
    <source>
        <dbReference type="ARBA" id="ARBA00004892"/>
    </source>
</evidence>
<protein>
    <recommendedName>
        <fullName evidence="5 7">Uronate isomerase</fullName>
        <ecNumber evidence="4 7">5.3.1.12</ecNumber>
    </recommendedName>
    <alternativeName>
        <fullName evidence="7">Glucuronate isomerase</fullName>
    </alternativeName>
    <alternativeName>
        <fullName evidence="7">Uronic isomerase</fullName>
    </alternativeName>
</protein>
<dbReference type="NCBIfam" id="NF002794">
    <property type="entry name" value="PRK02925.1"/>
    <property type="match status" value="1"/>
</dbReference>
<dbReference type="PANTHER" id="PTHR30068:SF4">
    <property type="entry name" value="URONATE ISOMERASE"/>
    <property type="match status" value="1"/>
</dbReference>
<dbReference type="RefSeq" id="WP_065320473.1">
    <property type="nucleotide sequence ID" value="NZ_CP017477.1"/>
</dbReference>
<dbReference type="Gene3D" id="3.20.20.140">
    <property type="entry name" value="Metal-dependent hydrolases"/>
    <property type="match status" value="1"/>
</dbReference>
<dbReference type="GO" id="GO:0042840">
    <property type="term" value="P:D-glucuronate catabolic process"/>
    <property type="evidence" value="ECO:0007669"/>
    <property type="project" value="TreeGrafter"/>
</dbReference>
<dbReference type="UniPathway" id="UPA00246"/>
<evidence type="ECO:0000313" key="8">
    <source>
        <dbReference type="EMBL" id="OBY62121.1"/>
    </source>
</evidence>
<dbReference type="AlphaFoldDB" id="A0A1B8TR60"/>
<comment type="catalytic activity">
    <reaction evidence="7">
        <text>aldehydo-D-galacturonate = keto-D-tagaturonate</text>
        <dbReference type="Rhea" id="RHEA:27702"/>
        <dbReference type="ChEBI" id="CHEBI:12952"/>
        <dbReference type="ChEBI" id="CHEBI:17886"/>
    </reaction>
</comment>
<comment type="catalytic activity">
    <reaction evidence="1 7">
        <text>D-glucuronate = D-fructuronate</text>
        <dbReference type="Rhea" id="RHEA:13049"/>
        <dbReference type="ChEBI" id="CHEBI:58720"/>
        <dbReference type="ChEBI" id="CHEBI:59863"/>
        <dbReference type="EC" id="5.3.1.12"/>
    </reaction>
</comment>
<sequence>MKIKPFLNDDFLLENSISQQLYHDYAKKQPIIDYHSHVSDADIANNRKYENLTQAWLESDSSKWRAMRTFGISEKYITGEASDFEKFEKWAKTVPFTIRNPLYHWTQMELKIFLSEERLLNSNNAEIIFNETAAKLSTNNLAARNILKNANVEVAVTTDDPSSDLKNHQKIKNDDCSFKLLPTFRPDNSIHIEKTSFVNYITQLSEAKNTSILNFSDLLNTLKNCIDYFHENGCRISDHGLEHCYVNKLSFSISDKTFKKRISGEKISKEEIEIYKSTLLFELGKMYASKNWVMQLHLGAMRNTNSRLFKLLGNDAGSDSIGDFNQGLSLSVFLNRLDKEGKLPKTIIYNLNPRDNELIASMVGNFNDGSIKGKVQFGAAWWFMDQKDGIEKQLNTLSNVGLLSCFVGMLSDSRSLFSYARHDYFRRILCNLIGKDVYNGELPNDISFLGDIVNDVSYFNAKNYFNF</sequence>
<comment type="similarity">
    <text evidence="3 7">Belongs to the metallo-dependent hydrolases superfamily. Uronate isomerase family.</text>
</comment>
<dbReference type="InterPro" id="IPR032466">
    <property type="entry name" value="Metal_Hydrolase"/>
</dbReference>
<dbReference type="HAMAP" id="MF_00675">
    <property type="entry name" value="UxaC"/>
    <property type="match status" value="1"/>
</dbReference>
<dbReference type="EMBL" id="LSFM01000025">
    <property type="protein sequence ID" value="OBY62121.1"/>
    <property type="molecule type" value="Genomic_DNA"/>
</dbReference>
<comment type="pathway">
    <text evidence="2 7">Carbohydrate metabolism; pentose and glucuronate interconversion.</text>
</comment>
<keyword evidence="6 7" id="KW-0413">Isomerase</keyword>
<dbReference type="InterPro" id="IPR003766">
    <property type="entry name" value="Uronate_isomerase"/>
</dbReference>
<dbReference type="SUPFAM" id="SSF51556">
    <property type="entry name" value="Metallo-dependent hydrolases"/>
    <property type="match status" value="1"/>
</dbReference>
<proteinExistence type="inferred from homology"/>
<evidence type="ECO:0000256" key="1">
    <source>
        <dbReference type="ARBA" id="ARBA00001165"/>
    </source>
</evidence>
<dbReference type="Gene3D" id="1.10.2020.10">
    <property type="entry name" value="uronate isomerase, domain 2, chain A"/>
    <property type="match status" value="1"/>
</dbReference>
<reference evidence="9" key="1">
    <citation type="submission" date="2016-02" db="EMBL/GenBank/DDBJ databases">
        <authorList>
            <person name="Shin S.-K."/>
            <person name="Yi H."/>
            <person name="Kim E."/>
        </authorList>
    </citation>
    <scope>NUCLEOTIDE SEQUENCE [LARGE SCALE GENOMIC DNA]</scope>
    <source>
        <strain evidence="9">LPB0003</strain>
    </source>
</reference>
<name>A0A1B8TR60_9FLAO</name>
<dbReference type="EC" id="5.3.1.12" evidence="4 7"/>
<dbReference type="STRING" id="1774273.LPB03_14115"/>
<accession>A0A1B8TR60</accession>
<dbReference type="GO" id="GO:0019698">
    <property type="term" value="P:D-galacturonate catabolic process"/>
    <property type="evidence" value="ECO:0007669"/>
    <property type="project" value="TreeGrafter"/>
</dbReference>
<comment type="caution">
    <text evidence="8">The sequence shown here is derived from an EMBL/GenBank/DDBJ whole genome shotgun (WGS) entry which is preliminary data.</text>
</comment>
<evidence type="ECO:0000313" key="9">
    <source>
        <dbReference type="Proteomes" id="UP000092584"/>
    </source>
</evidence>
<dbReference type="KEGG" id="pob:LPB03_14115"/>
<gene>
    <name evidence="7" type="primary">uxaC</name>
    <name evidence="8" type="ORF">LPB3_15190</name>
</gene>
<dbReference type="Pfam" id="PF02614">
    <property type="entry name" value="UxaC"/>
    <property type="match status" value="1"/>
</dbReference>
<evidence type="ECO:0000256" key="6">
    <source>
        <dbReference type="ARBA" id="ARBA00023235"/>
    </source>
</evidence>
<keyword evidence="9" id="KW-1185">Reference proteome</keyword>
<evidence type="ECO:0000256" key="7">
    <source>
        <dbReference type="HAMAP-Rule" id="MF_00675"/>
    </source>
</evidence>
<dbReference type="GO" id="GO:0008880">
    <property type="term" value="F:glucuronate isomerase activity"/>
    <property type="evidence" value="ECO:0007669"/>
    <property type="project" value="UniProtKB-UniRule"/>
</dbReference>
<dbReference type="OrthoDB" id="9766564at2"/>
<evidence type="ECO:0000256" key="3">
    <source>
        <dbReference type="ARBA" id="ARBA00008397"/>
    </source>
</evidence>
<dbReference type="Proteomes" id="UP000092584">
    <property type="component" value="Unassembled WGS sequence"/>
</dbReference>